<dbReference type="Proteomes" id="UP000801492">
    <property type="component" value="Unassembled WGS sequence"/>
</dbReference>
<keyword evidence="2" id="KW-1185">Reference proteome</keyword>
<dbReference type="AlphaFoldDB" id="A0A8K0G2V6"/>
<evidence type="ECO:0000313" key="1">
    <source>
        <dbReference type="EMBL" id="KAF2886377.1"/>
    </source>
</evidence>
<name>A0A8K0G2V6_IGNLU</name>
<sequence>MLTLPPHTSNKLQLPDKLSLAPSKKFVANGIDSWLLENSNQTMGMFALPRICSSSCDRAASSQNIKSGFCATGISPFDPDIFKDIDFMSSFISDRETHPVTSTSAGVATVSTANHSAQALKRATFRWPRLQPLPFQLNLAWKIR</sequence>
<organism evidence="1 2">
    <name type="scientific">Ignelater luminosus</name>
    <name type="common">Cucubano</name>
    <name type="synonym">Pyrophorus luminosus</name>
    <dbReference type="NCBI Taxonomy" id="2038154"/>
    <lineage>
        <taxon>Eukaryota</taxon>
        <taxon>Metazoa</taxon>
        <taxon>Ecdysozoa</taxon>
        <taxon>Arthropoda</taxon>
        <taxon>Hexapoda</taxon>
        <taxon>Insecta</taxon>
        <taxon>Pterygota</taxon>
        <taxon>Neoptera</taxon>
        <taxon>Endopterygota</taxon>
        <taxon>Coleoptera</taxon>
        <taxon>Polyphaga</taxon>
        <taxon>Elateriformia</taxon>
        <taxon>Elateroidea</taxon>
        <taxon>Elateridae</taxon>
        <taxon>Agrypninae</taxon>
        <taxon>Pyrophorini</taxon>
        <taxon>Ignelater</taxon>
    </lineage>
</organism>
<comment type="caution">
    <text evidence="1">The sequence shown here is derived from an EMBL/GenBank/DDBJ whole genome shotgun (WGS) entry which is preliminary data.</text>
</comment>
<proteinExistence type="predicted"/>
<accession>A0A8K0G2V6</accession>
<dbReference type="EMBL" id="VTPC01087878">
    <property type="protein sequence ID" value="KAF2886377.1"/>
    <property type="molecule type" value="Genomic_DNA"/>
</dbReference>
<evidence type="ECO:0000313" key="2">
    <source>
        <dbReference type="Proteomes" id="UP000801492"/>
    </source>
</evidence>
<gene>
    <name evidence="1" type="ORF">ILUMI_19796</name>
</gene>
<dbReference type="OrthoDB" id="6782267at2759"/>
<protein>
    <submittedName>
        <fullName evidence="1">Uncharacterized protein</fullName>
    </submittedName>
</protein>
<reference evidence="1" key="1">
    <citation type="submission" date="2019-08" db="EMBL/GenBank/DDBJ databases">
        <title>The genome of the North American firefly Photinus pyralis.</title>
        <authorList>
            <consortium name="Photinus pyralis genome working group"/>
            <person name="Fallon T.R."/>
            <person name="Sander Lower S.E."/>
            <person name="Weng J.-K."/>
        </authorList>
    </citation>
    <scope>NUCLEOTIDE SEQUENCE</scope>
    <source>
        <strain evidence="1">TRF0915ILg1</strain>
        <tissue evidence="1">Whole body</tissue>
    </source>
</reference>